<evidence type="ECO:0000256" key="7">
    <source>
        <dbReference type="ARBA" id="ARBA00023014"/>
    </source>
</evidence>
<dbReference type="InterPro" id="IPR004559">
    <property type="entry name" value="HemW-like"/>
</dbReference>
<evidence type="ECO:0000256" key="5">
    <source>
        <dbReference type="ARBA" id="ARBA00022723"/>
    </source>
</evidence>
<evidence type="ECO:0000256" key="6">
    <source>
        <dbReference type="ARBA" id="ARBA00023004"/>
    </source>
</evidence>
<comment type="subcellular location">
    <subcellularLocation>
        <location evidence="9">Cytoplasm</location>
    </subcellularLocation>
</comment>
<keyword evidence="9" id="KW-0963">Cytoplasm</keyword>
<dbReference type="PANTHER" id="PTHR13932">
    <property type="entry name" value="COPROPORPHYRINIGEN III OXIDASE"/>
    <property type="match status" value="1"/>
</dbReference>
<dbReference type="Pfam" id="PF04055">
    <property type="entry name" value="Radical_SAM"/>
    <property type="match status" value="1"/>
</dbReference>
<dbReference type="SFLD" id="SFLDF00288">
    <property type="entry name" value="HemN-like__clustered_with_nucl"/>
    <property type="match status" value="1"/>
</dbReference>
<organism evidence="11 12">
    <name type="scientific">Shouchella lonarensis</name>
    <dbReference type="NCBI Taxonomy" id="1464122"/>
    <lineage>
        <taxon>Bacteria</taxon>
        <taxon>Bacillati</taxon>
        <taxon>Bacillota</taxon>
        <taxon>Bacilli</taxon>
        <taxon>Bacillales</taxon>
        <taxon>Bacillaceae</taxon>
        <taxon>Shouchella</taxon>
    </lineage>
</organism>
<dbReference type="Pfam" id="PF06969">
    <property type="entry name" value="HemN_C"/>
    <property type="match status" value="1"/>
</dbReference>
<dbReference type="SFLD" id="SFLDF00562">
    <property type="entry name" value="HemN-like__clustered_with_heat"/>
    <property type="match status" value="1"/>
</dbReference>
<dbReference type="GO" id="GO:0051539">
    <property type="term" value="F:4 iron, 4 sulfur cluster binding"/>
    <property type="evidence" value="ECO:0007669"/>
    <property type="project" value="UniProtKB-UniRule"/>
</dbReference>
<comment type="function">
    <text evidence="9">Probably acts as a heme chaperone, transferring heme to an unknown acceptor. Binds one molecule of heme per monomer, possibly covalently. Binds 1 [4Fe-4S] cluster. The cluster is coordinated with 3 cysteines and an exchangeable S-adenosyl-L-methionine.</text>
</comment>
<dbReference type="SFLD" id="SFLDG01065">
    <property type="entry name" value="anaerobic_coproporphyrinogen-I"/>
    <property type="match status" value="1"/>
</dbReference>
<dbReference type="InterPro" id="IPR007197">
    <property type="entry name" value="rSAM"/>
</dbReference>
<evidence type="ECO:0000313" key="12">
    <source>
        <dbReference type="Proteomes" id="UP000242662"/>
    </source>
</evidence>
<evidence type="ECO:0000256" key="3">
    <source>
        <dbReference type="ARBA" id="ARBA00022617"/>
    </source>
</evidence>
<dbReference type="InterPro" id="IPR010723">
    <property type="entry name" value="HemN_C"/>
</dbReference>
<dbReference type="NCBIfam" id="TIGR00539">
    <property type="entry name" value="hemN_rel"/>
    <property type="match status" value="1"/>
</dbReference>
<evidence type="ECO:0000256" key="8">
    <source>
        <dbReference type="ARBA" id="ARBA00023186"/>
    </source>
</evidence>
<keyword evidence="3 9" id="KW-0349">Heme</keyword>
<dbReference type="Proteomes" id="UP000242662">
    <property type="component" value="Unassembled WGS sequence"/>
</dbReference>
<dbReference type="InterPro" id="IPR034505">
    <property type="entry name" value="Coproporphyrinogen-III_oxidase"/>
</dbReference>
<dbReference type="CDD" id="cd01335">
    <property type="entry name" value="Radical_SAM"/>
    <property type="match status" value="1"/>
</dbReference>
<evidence type="ECO:0000256" key="2">
    <source>
        <dbReference type="ARBA" id="ARBA00017228"/>
    </source>
</evidence>
<dbReference type="EMBL" id="FMYM01000007">
    <property type="protein sequence ID" value="SDC30567.1"/>
    <property type="molecule type" value="Genomic_DNA"/>
</dbReference>
<dbReference type="STRING" id="1464122.SAMN05421737_10738"/>
<dbReference type="SUPFAM" id="SSF102114">
    <property type="entry name" value="Radical SAM enzymes"/>
    <property type="match status" value="1"/>
</dbReference>
<name>A0A1G6KI11_9BACI</name>
<dbReference type="PANTHER" id="PTHR13932:SF5">
    <property type="entry name" value="RADICAL S-ADENOSYL METHIONINE DOMAIN-CONTAINING PROTEIN 1, MITOCHONDRIAL"/>
    <property type="match status" value="1"/>
</dbReference>
<dbReference type="SFLD" id="SFLDS00029">
    <property type="entry name" value="Radical_SAM"/>
    <property type="match status" value="1"/>
</dbReference>
<keyword evidence="5 9" id="KW-0479">Metal-binding</keyword>
<reference evidence="12" key="1">
    <citation type="submission" date="2016-09" db="EMBL/GenBank/DDBJ databases">
        <authorList>
            <person name="Varghese N."/>
            <person name="Submissions S."/>
        </authorList>
    </citation>
    <scope>NUCLEOTIDE SEQUENCE [LARGE SCALE GENOMIC DNA]</scope>
    <source>
        <strain evidence="12">25nlg</strain>
    </source>
</reference>
<dbReference type="InterPro" id="IPR006638">
    <property type="entry name" value="Elp3/MiaA/NifB-like_rSAM"/>
</dbReference>
<keyword evidence="8 9" id="KW-0143">Chaperone</keyword>
<sequence>MLRGECLLGQSIYVHIPFCAHICHYCDFNKVFLENQPVEAYLDALIEEMRVLRERQGDVPVRTVYIGGGTPTALTSFQLARLLEKMHMLFSVQGVEEWTVEVNPDSADREKLAVLHEYGVNRLSIGAQTFTPALLQEIGRSHSPESVKRAVETARSVGFTNVSLDLMLGLPNQTEADFSDSLEQALALGVEHISAYALKVEPKTIFFNRQKKGTLPLPPEETDVAMYHELQRKTRAAGLVQYEISNFGKSGYESKHNLVYWHNEEYDGVGAGASGYEQGVRYQNIAPIQQYIDAVWEKGVPRLQTHRVTRVEKLEEAAFLGLRKREGICKADFAQAYGEPFTTLFREPVATGIQKGLLEETHSHIRLSEDGLLLGNEVFSLFIASLEDVDE</sequence>
<proteinExistence type="inferred from homology"/>
<evidence type="ECO:0000313" key="11">
    <source>
        <dbReference type="EMBL" id="SDC30567.1"/>
    </source>
</evidence>
<dbReference type="AlphaFoldDB" id="A0A1G6KI11"/>
<dbReference type="GO" id="GO:0006779">
    <property type="term" value="P:porphyrin-containing compound biosynthetic process"/>
    <property type="evidence" value="ECO:0007669"/>
    <property type="project" value="InterPro"/>
</dbReference>
<evidence type="ECO:0000256" key="4">
    <source>
        <dbReference type="ARBA" id="ARBA00022691"/>
    </source>
</evidence>
<gene>
    <name evidence="11" type="ORF">SAMN05421737_10738</name>
</gene>
<dbReference type="SMART" id="SM00729">
    <property type="entry name" value="Elp3"/>
    <property type="match status" value="1"/>
</dbReference>
<keyword evidence="7 9" id="KW-0411">Iron-sulfur</keyword>
<keyword evidence="6 9" id="KW-0408">Iron</keyword>
<dbReference type="InterPro" id="IPR013785">
    <property type="entry name" value="Aldolase_TIM"/>
</dbReference>
<dbReference type="GO" id="GO:0004109">
    <property type="term" value="F:coproporphyrinogen oxidase activity"/>
    <property type="evidence" value="ECO:0007669"/>
    <property type="project" value="InterPro"/>
</dbReference>
<protein>
    <recommendedName>
        <fullName evidence="2 9">Heme chaperone HemW</fullName>
    </recommendedName>
</protein>
<dbReference type="InterPro" id="IPR058240">
    <property type="entry name" value="rSAM_sf"/>
</dbReference>
<keyword evidence="9" id="KW-0004">4Fe-4S</keyword>
<evidence type="ECO:0000256" key="9">
    <source>
        <dbReference type="RuleBase" id="RU364116"/>
    </source>
</evidence>
<keyword evidence="12" id="KW-1185">Reference proteome</keyword>
<dbReference type="Gene3D" id="3.20.20.70">
    <property type="entry name" value="Aldolase class I"/>
    <property type="match status" value="1"/>
</dbReference>
<dbReference type="GO" id="GO:0046872">
    <property type="term" value="F:metal ion binding"/>
    <property type="evidence" value="ECO:0007669"/>
    <property type="project" value="UniProtKB-UniRule"/>
</dbReference>
<evidence type="ECO:0000259" key="10">
    <source>
        <dbReference type="PROSITE" id="PS51918"/>
    </source>
</evidence>
<comment type="similarity">
    <text evidence="1">Belongs to the anaerobic coproporphyrinogen-III oxidase family. HemW subfamily.</text>
</comment>
<dbReference type="PROSITE" id="PS51918">
    <property type="entry name" value="RADICAL_SAM"/>
    <property type="match status" value="1"/>
</dbReference>
<dbReference type="SFLD" id="SFLDG01082">
    <property type="entry name" value="B12-binding_domain_containing"/>
    <property type="match status" value="1"/>
</dbReference>
<accession>A0A1G6KI11</accession>
<dbReference type="GO" id="GO:0005737">
    <property type="term" value="C:cytoplasm"/>
    <property type="evidence" value="ECO:0007669"/>
    <property type="project" value="UniProtKB-SubCell"/>
</dbReference>
<evidence type="ECO:0000256" key="1">
    <source>
        <dbReference type="ARBA" id="ARBA00006100"/>
    </source>
</evidence>
<feature type="domain" description="Radical SAM core" evidence="10">
    <location>
        <begin position="4"/>
        <end position="237"/>
    </location>
</feature>
<keyword evidence="4 9" id="KW-0949">S-adenosyl-L-methionine</keyword>